<evidence type="ECO:0000256" key="8">
    <source>
        <dbReference type="ARBA" id="ARBA00023136"/>
    </source>
</evidence>
<evidence type="ECO:0000256" key="4">
    <source>
        <dbReference type="ARBA" id="ARBA00022618"/>
    </source>
</evidence>
<keyword evidence="5 14" id="KW-0812">Transmembrane</keyword>
<evidence type="ECO:0000256" key="2">
    <source>
        <dbReference type="ARBA" id="ARBA00022475"/>
    </source>
</evidence>
<keyword evidence="16" id="KW-1185">Reference proteome</keyword>
<evidence type="ECO:0000313" key="16">
    <source>
        <dbReference type="Proteomes" id="UP000235547"/>
    </source>
</evidence>
<evidence type="ECO:0000256" key="14">
    <source>
        <dbReference type="SAM" id="Phobius"/>
    </source>
</evidence>
<evidence type="ECO:0000256" key="13">
    <source>
        <dbReference type="SAM" id="MobiDB-lite"/>
    </source>
</evidence>
<comment type="caution">
    <text evidence="15">The sequence shown here is derived from an EMBL/GenBank/DDBJ whole genome shotgun (WGS) entry which is preliminary data.</text>
</comment>
<protein>
    <recommendedName>
        <fullName evidence="11">Z-ring associated protein G</fullName>
    </recommendedName>
    <alternativeName>
        <fullName evidence="12">Cell division protein ZapG</fullName>
    </alternativeName>
</protein>
<evidence type="ECO:0000256" key="5">
    <source>
        <dbReference type="ARBA" id="ARBA00022692"/>
    </source>
</evidence>
<dbReference type="InterPro" id="IPR009386">
    <property type="entry name" value="ZapG-like"/>
</dbReference>
<name>A0A2N7UGE0_9GAMM</name>
<evidence type="ECO:0000256" key="7">
    <source>
        <dbReference type="ARBA" id="ARBA00022989"/>
    </source>
</evidence>
<evidence type="ECO:0000256" key="1">
    <source>
        <dbReference type="ARBA" id="ARBA00004377"/>
    </source>
</evidence>
<keyword evidence="6" id="KW-0133">Cell shape</keyword>
<dbReference type="GO" id="GO:0008360">
    <property type="term" value="P:regulation of cell shape"/>
    <property type="evidence" value="ECO:0007669"/>
    <property type="project" value="UniProtKB-KW"/>
</dbReference>
<gene>
    <name evidence="15" type="ORF">C1H70_11965</name>
</gene>
<evidence type="ECO:0000256" key="6">
    <source>
        <dbReference type="ARBA" id="ARBA00022960"/>
    </source>
</evidence>
<keyword evidence="8 14" id="KW-0472">Membrane</keyword>
<keyword evidence="9" id="KW-0131">Cell cycle</keyword>
<dbReference type="EMBL" id="PNRG01000027">
    <property type="protein sequence ID" value="PMR79481.1"/>
    <property type="molecule type" value="Genomic_DNA"/>
</dbReference>
<feature type="region of interest" description="Disordered" evidence="13">
    <location>
        <begin position="122"/>
        <end position="173"/>
    </location>
</feature>
<dbReference type="Pfam" id="PF06295">
    <property type="entry name" value="ZapG-like"/>
    <property type="match status" value="1"/>
</dbReference>
<dbReference type="AlphaFoldDB" id="A0A2N7UGE0"/>
<dbReference type="GO" id="GO:0051301">
    <property type="term" value="P:cell division"/>
    <property type="evidence" value="ECO:0007669"/>
    <property type="project" value="UniProtKB-KW"/>
</dbReference>
<dbReference type="Proteomes" id="UP000235547">
    <property type="component" value="Unassembled WGS sequence"/>
</dbReference>
<keyword evidence="3" id="KW-0997">Cell inner membrane</keyword>
<keyword evidence="4" id="KW-0132">Cell division</keyword>
<dbReference type="PANTHER" id="PTHR39579:SF1">
    <property type="entry name" value="INNER MEMBRANE PROTEIN YHCB"/>
    <property type="match status" value="1"/>
</dbReference>
<keyword evidence="2" id="KW-1003">Cell membrane</keyword>
<dbReference type="GO" id="GO:0005886">
    <property type="term" value="C:plasma membrane"/>
    <property type="evidence" value="ECO:0007669"/>
    <property type="project" value="UniProtKB-SubCell"/>
</dbReference>
<accession>A0A2N7UGE0</accession>
<evidence type="ECO:0000256" key="9">
    <source>
        <dbReference type="ARBA" id="ARBA00023306"/>
    </source>
</evidence>
<evidence type="ECO:0000256" key="10">
    <source>
        <dbReference type="ARBA" id="ARBA00035657"/>
    </source>
</evidence>
<evidence type="ECO:0000256" key="12">
    <source>
        <dbReference type="ARBA" id="ARBA00035727"/>
    </source>
</evidence>
<reference evidence="15 16" key="1">
    <citation type="submission" date="2018-01" db="EMBL/GenBank/DDBJ databases">
        <title>Halomonas endophytica sp. nov., isolated from storage liquid in the stems of Populus euphratica.</title>
        <authorList>
            <person name="Chen C."/>
        </authorList>
    </citation>
    <scope>NUCLEOTIDE SEQUENCE [LARGE SCALE GENOMIC DNA]</scope>
    <source>
        <strain evidence="15 16">BZ-SZ-XJ27</strain>
    </source>
</reference>
<comment type="similarity">
    <text evidence="10">Belongs to the ZapG family.</text>
</comment>
<evidence type="ECO:0000256" key="3">
    <source>
        <dbReference type="ARBA" id="ARBA00022519"/>
    </source>
</evidence>
<sequence>MDTGLASRTGSSQCRRGKDVDESNINWIFAVASLCAGIGIGALGYHLLNATAAHQQKLRQRLAERDRELVALKEGIGDHFDDVTELVESLKRDSDTLSQRLAEHATTLKRSTTAQKTLEFMPAHEPPPAEDVAQADAEMPTPRDYADGSGGTLSESFGLKRDADKGETSPPRY</sequence>
<keyword evidence="7 14" id="KW-1133">Transmembrane helix</keyword>
<dbReference type="OrthoDB" id="6118727at2"/>
<evidence type="ECO:0000256" key="11">
    <source>
        <dbReference type="ARBA" id="ARBA00035703"/>
    </source>
</evidence>
<dbReference type="PANTHER" id="PTHR39579">
    <property type="entry name" value="INNER MEMBRANE PROTEIN YHCB"/>
    <property type="match status" value="1"/>
</dbReference>
<comment type="subcellular location">
    <subcellularLocation>
        <location evidence="1">Cell inner membrane</location>
        <topology evidence="1">Single-pass membrane protein</topology>
    </subcellularLocation>
</comment>
<feature type="compositionally biased region" description="Basic and acidic residues" evidence="13">
    <location>
        <begin position="158"/>
        <end position="167"/>
    </location>
</feature>
<feature type="transmembrane region" description="Helical" evidence="14">
    <location>
        <begin position="25"/>
        <end position="48"/>
    </location>
</feature>
<organism evidence="15 16">
    <name type="scientific">Halomonas urumqiensis</name>
    <dbReference type="NCBI Taxonomy" id="1684789"/>
    <lineage>
        <taxon>Bacteria</taxon>
        <taxon>Pseudomonadati</taxon>
        <taxon>Pseudomonadota</taxon>
        <taxon>Gammaproteobacteria</taxon>
        <taxon>Oceanospirillales</taxon>
        <taxon>Halomonadaceae</taxon>
        <taxon>Halomonas</taxon>
    </lineage>
</organism>
<proteinExistence type="inferred from homology"/>
<evidence type="ECO:0000313" key="15">
    <source>
        <dbReference type="EMBL" id="PMR79481.1"/>
    </source>
</evidence>